<keyword evidence="5" id="KW-0732">Signal</keyword>
<evidence type="ECO:0000256" key="1">
    <source>
        <dbReference type="ARBA" id="ARBA00009748"/>
    </source>
</evidence>
<dbReference type="InterPro" id="IPR000528">
    <property type="entry name" value="Plant_nsLTP"/>
</dbReference>
<evidence type="ECO:0000259" key="6">
    <source>
        <dbReference type="SMART" id="SM00499"/>
    </source>
</evidence>
<comment type="caution">
    <text evidence="7">The sequence shown here is derived from an EMBL/GenBank/DDBJ whole genome shotgun (WGS) entry which is preliminary data.</text>
</comment>
<dbReference type="EMBL" id="RXGB01000626">
    <property type="protein sequence ID" value="TMX02574.1"/>
    <property type="molecule type" value="Genomic_DNA"/>
</dbReference>
<reference evidence="7" key="1">
    <citation type="submission" date="2019-05" db="EMBL/GenBank/DDBJ databases">
        <title>The de novo reference genome and transcriptome assemblies of the wild tomato species Solanum chilense.</title>
        <authorList>
            <person name="Stam R."/>
            <person name="Nosenko T."/>
            <person name="Hoerger A.C."/>
            <person name="Stephan W."/>
            <person name="Seidel M.A."/>
            <person name="Kuhn J.M.M."/>
            <person name="Haberer G."/>
            <person name="Tellier A."/>
        </authorList>
    </citation>
    <scope>NUCLEOTIDE SEQUENCE</scope>
    <source>
        <tissue evidence="7">Mature leaves</tissue>
    </source>
</reference>
<dbReference type="GO" id="GO:0006869">
    <property type="term" value="P:lipid transport"/>
    <property type="evidence" value="ECO:0007669"/>
    <property type="project" value="InterPro"/>
</dbReference>
<feature type="signal peptide" evidence="5">
    <location>
        <begin position="1"/>
        <end position="20"/>
    </location>
</feature>
<protein>
    <recommendedName>
        <fullName evidence="4">Non-specific lipid-transfer protein</fullName>
    </recommendedName>
</protein>
<dbReference type="Pfam" id="PF00234">
    <property type="entry name" value="Tryp_alpha_amyl"/>
    <property type="match status" value="1"/>
</dbReference>
<dbReference type="SMART" id="SM00499">
    <property type="entry name" value="AAI"/>
    <property type="match status" value="1"/>
</dbReference>
<dbReference type="PANTHER" id="PTHR33076">
    <property type="entry name" value="NON-SPECIFIC LIPID-TRANSFER PROTEIN 2-RELATED"/>
    <property type="match status" value="1"/>
</dbReference>
<name>A0A6N2CC71_SOLCI</name>
<feature type="chain" id="PRO_5027093683" description="Non-specific lipid-transfer protein" evidence="5">
    <location>
        <begin position="21"/>
        <end position="111"/>
    </location>
</feature>
<dbReference type="SUPFAM" id="SSF47699">
    <property type="entry name" value="Bifunctional inhibitor/lipid-transfer protein/seed storage 2S albumin"/>
    <property type="match status" value="1"/>
</dbReference>
<comment type="function">
    <text evidence="4">Plant non-specific lipid-transfer proteins transfer phospholipids as well as galactolipids across membranes. May play a role in wax or cutin deposition in the cell walls of expanding epidermal cells and certain secretory tissues.</text>
</comment>
<dbReference type="GO" id="GO:0008289">
    <property type="term" value="F:lipid binding"/>
    <property type="evidence" value="ECO:0007669"/>
    <property type="project" value="UniProtKB-KW"/>
</dbReference>
<keyword evidence="3 4" id="KW-0446">Lipid-binding</keyword>
<evidence type="ECO:0000256" key="4">
    <source>
        <dbReference type="RuleBase" id="RU000628"/>
    </source>
</evidence>
<proteinExistence type="inferred from homology"/>
<feature type="domain" description="Bifunctional inhibitor/plant lipid transfer protein/seed storage helical" evidence="6">
    <location>
        <begin position="23"/>
        <end position="106"/>
    </location>
</feature>
<comment type="similarity">
    <text evidence="1 4">Belongs to the plant LTP family.</text>
</comment>
<evidence type="ECO:0000313" key="7">
    <source>
        <dbReference type="EMBL" id="TMX02574.1"/>
    </source>
</evidence>
<evidence type="ECO:0000256" key="2">
    <source>
        <dbReference type="ARBA" id="ARBA00022448"/>
    </source>
</evidence>
<organism evidence="7">
    <name type="scientific">Solanum chilense</name>
    <name type="common">Tomato</name>
    <name type="synonym">Lycopersicon chilense</name>
    <dbReference type="NCBI Taxonomy" id="4083"/>
    <lineage>
        <taxon>Eukaryota</taxon>
        <taxon>Viridiplantae</taxon>
        <taxon>Streptophyta</taxon>
        <taxon>Embryophyta</taxon>
        <taxon>Tracheophyta</taxon>
        <taxon>Spermatophyta</taxon>
        <taxon>Magnoliopsida</taxon>
        <taxon>eudicotyledons</taxon>
        <taxon>Gunneridae</taxon>
        <taxon>Pentapetalae</taxon>
        <taxon>asterids</taxon>
        <taxon>lamiids</taxon>
        <taxon>Solanales</taxon>
        <taxon>Solanaceae</taxon>
        <taxon>Solanoideae</taxon>
        <taxon>Solaneae</taxon>
        <taxon>Solanum</taxon>
        <taxon>Solanum subgen. Lycopersicon</taxon>
    </lineage>
</organism>
<sequence>MGGKIGWFVVLCMLIAHGEALSCGQVTTFLFPCLAYLRDKGGIGSCCSGVSTLANAAKSTPDRKAACTCLKSAAASFTGINYRKAAELPSVCKVNIPYKISPSTDCSKYIN</sequence>
<dbReference type="CDD" id="cd01960">
    <property type="entry name" value="nsLTP1"/>
    <property type="match status" value="1"/>
</dbReference>
<gene>
    <name evidence="7" type="ORF">EJD97_021020</name>
</gene>
<evidence type="ECO:0000256" key="3">
    <source>
        <dbReference type="ARBA" id="ARBA00023121"/>
    </source>
</evidence>
<dbReference type="PRINTS" id="PR00382">
    <property type="entry name" value="LIPIDTRNSFER"/>
</dbReference>
<dbReference type="AlphaFoldDB" id="A0A6N2CC71"/>
<dbReference type="SMR" id="A0A6N2CC71"/>
<dbReference type="InterPro" id="IPR016140">
    <property type="entry name" value="Bifunc_inhib/LTP/seed_store"/>
</dbReference>
<keyword evidence="2 4" id="KW-0813">Transport</keyword>
<dbReference type="Gene3D" id="1.10.110.10">
    <property type="entry name" value="Plant lipid-transfer and hydrophobic proteins"/>
    <property type="match status" value="1"/>
</dbReference>
<dbReference type="InterPro" id="IPR036312">
    <property type="entry name" value="Bifun_inhib/LTP/seed_sf"/>
</dbReference>
<accession>A0A6N2CC71</accession>
<evidence type="ECO:0000256" key="5">
    <source>
        <dbReference type="SAM" id="SignalP"/>
    </source>
</evidence>